<dbReference type="EMBL" id="MFLH01000033">
    <property type="protein sequence ID" value="OGG64173.1"/>
    <property type="molecule type" value="Genomic_DNA"/>
</dbReference>
<protein>
    <submittedName>
        <fullName evidence="1">Uncharacterized protein</fullName>
    </submittedName>
</protein>
<reference evidence="1 2" key="1">
    <citation type="journal article" date="2016" name="Nat. Commun.">
        <title>Thousands of microbial genomes shed light on interconnected biogeochemical processes in an aquifer system.</title>
        <authorList>
            <person name="Anantharaman K."/>
            <person name="Brown C.T."/>
            <person name="Hug L.A."/>
            <person name="Sharon I."/>
            <person name="Castelle C.J."/>
            <person name="Probst A.J."/>
            <person name="Thomas B.C."/>
            <person name="Singh A."/>
            <person name="Wilkins M.J."/>
            <person name="Karaoz U."/>
            <person name="Brodie E.L."/>
            <person name="Williams K.H."/>
            <person name="Hubbard S.S."/>
            <person name="Banfield J.F."/>
        </authorList>
    </citation>
    <scope>NUCLEOTIDE SEQUENCE [LARGE SCALE GENOMIC DNA]</scope>
</reference>
<evidence type="ECO:0000313" key="2">
    <source>
        <dbReference type="Proteomes" id="UP000178328"/>
    </source>
</evidence>
<name>A0A1F6DRZ6_9BACT</name>
<proteinExistence type="predicted"/>
<comment type="caution">
    <text evidence="1">The sequence shown here is derived from an EMBL/GenBank/DDBJ whole genome shotgun (WGS) entry which is preliminary data.</text>
</comment>
<evidence type="ECO:0000313" key="1">
    <source>
        <dbReference type="EMBL" id="OGG64173.1"/>
    </source>
</evidence>
<accession>A0A1F6DRZ6</accession>
<organism evidence="1 2">
    <name type="scientific">Candidatus Kaiserbacteria bacterium RIFCSPHIGHO2_02_FULL_54_11b</name>
    <dbReference type="NCBI Taxonomy" id="1798494"/>
    <lineage>
        <taxon>Bacteria</taxon>
        <taxon>Candidatus Kaiseribacteriota</taxon>
    </lineage>
</organism>
<sequence length="90" mass="9839">MNAPALGTPVTLTDGYHAGFLLDDDNDKSYYAFEVAGSAVIPRRSCVRDEKKKLAKKLYHMKKIAVQHVKTTSGQRCMLFFEKTGGGGAS</sequence>
<dbReference type="AlphaFoldDB" id="A0A1F6DRZ6"/>
<dbReference type="Proteomes" id="UP000178328">
    <property type="component" value="Unassembled WGS sequence"/>
</dbReference>
<gene>
    <name evidence="1" type="ORF">A3C18_02385</name>
</gene>